<feature type="non-terminal residue" evidence="10">
    <location>
        <position position="91"/>
    </location>
</feature>
<keyword evidence="6 8" id="KW-0472">Membrane</keyword>
<dbReference type="Pfam" id="PF13853">
    <property type="entry name" value="7tm_4"/>
    <property type="match status" value="1"/>
</dbReference>
<dbReference type="PANTHER" id="PTHR26450:SF87">
    <property type="entry name" value="OLFACTORY RECEPTOR 51F2"/>
    <property type="match status" value="1"/>
</dbReference>
<dbReference type="PANTHER" id="PTHR26450">
    <property type="entry name" value="OLFACTORY RECEPTOR 56B1-RELATED"/>
    <property type="match status" value="1"/>
</dbReference>
<dbReference type="RefSeq" id="XP_013763422.1">
    <property type="nucleotide sequence ID" value="XM_013907968.1"/>
</dbReference>
<evidence type="ECO:0000256" key="7">
    <source>
        <dbReference type="ARBA" id="ARBA00023224"/>
    </source>
</evidence>
<keyword evidence="5 8" id="KW-1133">Transmembrane helix</keyword>
<keyword evidence="9" id="KW-1185">Reference proteome</keyword>
<dbReference type="GO" id="GO:0004984">
    <property type="term" value="F:olfactory receptor activity"/>
    <property type="evidence" value="ECO:0007669"/>
    <property type="project" value="InterPro"/>
</dbReference>
<name>A0A9Y6M804_9CICH</name>
<sequence>MDLCIGLAAMILLQIVERLKALKTCTSHLSLVAIYFLPALFIFTFGSTILPNARTISLSLATVMPLTLNPIIYGLQTQEIKESFQNMANKT</sequence>
<protein>
    <submittedName>
        <fullName evidence="10">Olfactory receptor 52N5-like</fullName>
    </submittedName>
</protein>
<dbReference type="GeneID" id="106455984"/>
<evidence type="ECO:0000256" key="8">
    <source>
        <dbReference type="SAM" id="Phobius"/>
    </source>
</evidence>
<evidence type="ECO:0000313" key="10">
    <source>
        <dbReference type="RefSeq" id="XP_013763422.1"/>
    </source>
</evidence>
<proteinExistence type="predicted"/>
<dbReference type="GO" id="GO:0007186">
    <property type="term" value="P:G protein-coupled receptor signaling pathway"/>
    <property type="evidence" value="ECO:0007669"/>
    <property type="project" value="InterPro"/>
</dbReference>
<evidence type="ECO:0000313" key="9">
    <source>
        <dbReference type="Proteomes" id="UP000695023"/>
    </source>
</evidence>
<dbReference type="InterPro" id="IPR000725">
    <property type="entry name" value="Olfact_rcpt"/>
</dbReference>
<keyword evidence="7" id="KW-0807">Transducer</keyword>
<dbReference type="GO" id="GO:0005886">
    <property type="term" value="C:plasma membrane"/>
    <property type="evidence" value="ECO:0007669"/>
    <property type="project" value="TreeGrafter"/>
</dbReference>
<evidence type="ECO:0000256" key="6">
    <source>
        <dbReference type="ARBA" id="ARBA00023136"/>
    </source>
</evidence>
<organism evidence="9 10">
    <name type="scientific">Pundamilia nyererei</name>
    <dbReference type="NCBI Taxonomy" id="303518"/>
    <lineage>
        <taxon>Eukaryota</taxon>
        <taxon>Metazoa</taxon>
        <taxon>Chordata</taxon>
        <taxon>Craniata</taxon>
        <taxon>Vertebrata</taxon>
        <taxon>Euteleostomi</taxon>
        <taxon>Actinopterygii</taxon>
        <taxon>Neopterygii</taxon>
        <taxon>Teleostei</taxon>
        <taxon>Neoteleostei</taxon>
        <taxon>Acanthomorphata</taxon>
        <taxon>Ovalentaria</taxon>
        <taxon>Cichlomorphae</taxon>
        <taxon>Cichliformes</taxon>
        <taxon>Cichlidae</taxon>
        <taxon>African cichlids</taxon>
        <taxon>Pseudocrenilabrinae</taxon>
        <taxon>Haplochromini</taxon>
        <taxon>Pundamilia</taxon>
    </lineage>
</organism>
<dbReference type="AlphaFoldDB" id="A0A9Y6M804"/>
<dbReference type="SUPFAM" id="SSF81321">
    <property type="entry name" value="Family A G protein-coupled receptor-like"/>
    <property type="match status" value="1"/>
</dbReference>
<evidence type="ECO:0000256" key="2">
    <source>
        <dbReference type="ARBA" id="ARBA00022606"/>
    </source>
</evidence>
<comment type="subcellular location">
    <subcellularLocation>
        <location evidence="1">Membrane</location>
        <topology evidence="1">Multi-pass membrane protein</topology>
    </subcellularLocation>
</comment>
<evidence type="ECO:0000256" key="4">
    <source>
        <dbReference type="ARBA" id="ARBA00022725"/>
    </source>
</evidence>
<evidence type="ECO:0000256" key="1">
    <source>
        <dbReference type="ARBA" id="ARBA00004141"/>
    </source>
</evidence>
<reference evidence="10" key="1">
    <citation type="submission" date="2025-08" db="UniProtKB">
        <authorList>
            <consortium name="RefSeq"/>
        </authorList>
    </citation>
    <scope>IDENTIFICATION</scope>
</reference>
<feature type="transmembrane region" description="Helical" evidence="8">
    <location>
        <begin position="28"/>
        <end position="50"/>
    </location>
</feature>
<keyword evidence="3 8" id="KW-0812">Transmembrane</keyword>
<evidence type="ECO:0000256" key="5">
    <source>
        <dbReference type="ARBA" id="ARBA00022989"/>
    </source>
</evidence>
<accession>A0A9Y6M804</accession>
<gene>
    <name evidence="10" type="primary">LOC106455984</name>
</gene>
<keyword evidence="4" id="KW-0552">Olfaction</keyword>
<keyword evidence="2" id="KW-0716">Sensory transduction</keyword>
<dbReference type="InterPro" id="IPR050402">
    <property type="entry name" value="OR51/52/56-like"/>
</dbReference>
<dbReference type="Gene3D" id="1.20.1070.10">
    <property type="entry name" value="Rhodopsin 7-helix transmembrane proteins"/>
    <property type="match status" value="1"/>
</dbReference>
<evidence type="ECO:0000256" key="3">
    <source>
        <dbReference type="ARBA" id="ARBA00022692"/>
    </source>
</evidence>
<dbReference type="Proteomes" id="UP000695023">
    <property type="component" value="Unplaced"/>
</dbReference>